<protein>
    <recommendedName>
        <fullName evidence="5">Leucine Rich repeat-containing domain protein</fullName>
    </recommendedName>
</protein>
<evidence type="ECO:0000313" key="3">
    <source>
        <dbReference type="EMBL" id="ETN82412.1"/>
    </source>
</evidence>
<evidence type="ECO:0000256" key="2">
    <source>
        <dbReference type="ARBA" id="ARBA00022737"/>
    </source>
</evidence>
<dbReference type="PANTHER" id="PTHR18849:SF0">
    <property type="entry name" value="CILIA- AND FLAGELLA-ASSOCIATED PROTEIN 410-RELATED"/>
    <property type="match status" value="1"/>
</dbReference>
<dbReference type="EMBL" id="KI658490">
    <property type="protein sequence ID" value="ETN82412.1"/>
    <property type="molecule type" value="Genomic_DNA"/>
</dbReference>
<dbReference type="KEGG" id="nai:NECAME_07989"/>
<dbReference type="InterPro" id="IPR032675">
    <property type="entry name" value="LRR_dom_sf"/>
</dbReference>
<accession>W2TN39</accession>
<keyword evidence="4" id="KW-1185">Reference proteome</keyword>
<reference evidence="4" key="1">
    <citation type="journal article" date="2014" name="Nat. Genet.">
        <title>Genome of the human hookworm Necator americanus.</title>
        <authorList>
            <person name="Tang Y.T."/>
            <person name="Gao X."/>
            <person name="Rosa B.A."/>
            <person name="Abubucker S."/>
            <person name="Hallsworth-Pepin K."/>
            <person name="Martin J."/>
            <person name="Tyagi R."/>
            <person name="Heizer E."/>
            <person name="Zhang X."/>
            <person name="Bhonagiri-Palsikar V."/>
            <person name="Minx P."/>
            <person name="Warren W.C."/>
            <person name="Wang Q."/>
            <person name="Zhan B."/>
            <person name="Hotez P.J."/>
            <person name="Sternberg P.W."/>
            <person name="Dougall A."/>
            <person name="Gaze S.T."/>
            <person name="Mulvenna J."/>
            <person name="Sotillo J."/>
            <person name="Ranganathan S."/>
            <person name="Rabelo E.M."/>
            <person name="Wilson R.K."/>
            <person name="Felgner P.L."/>
            <person name="Bethony J."/>
            <person name="Hawdon J.M."/>
            <person name="Gasser R.B."/>
            <person name="Loukas A."/>
            <person name="Mitreva M."/>
        </authorList>
    </citation>
    <scope>NUCLEOTIDE SEQUENCE [LARGE SCALE GENOMIC DNA]</scope>
</reference>
<dbReference type="PANTHER" id="PTHR18849">
    <property type="entry name" value="LEUCINE RICH REPEAT PROTEIN"/>
    <property type="match status" value="1"/>
</dbReference>
<dbReference type="PROSITE" id="PS51450">
    <property type="entry name" value="LRR"/>
    <property type="match status" value="1"/>
</dbReference>
<name>W2TN39_NECAM</name>
<evidence type="ECO:0000256" key="1">
    <source>
        <dbReference type="ARBA" id="ARBA00022614"/>
    </source>
</evidence>
<dbReference type="SMART" id="SM00365">
    <property type="entry name" value="LRR_SD22"/>
    <property type="match status" value="2"/>
</dbReference>
<dbReference type="InterPro" id="IPR001611">
    <property type="entry name" value="Leu-rich_rpt"/>
</dbReference>
<dbReference type="AlphaFoldDB" id="W2TN39"/>
<keyword evidence="2" id="KW-0677">Repeat</keyword>
<evidence type="ECO:0008006" key="5">
    <source>
        <dbReference type="Google" id="ProtNLM"/>
    </source>
</evidence>
<keyword evidence="1" id="KW-0433">Leucine-rich repeat</keyword>
<dbReference type="Gene3D" id="3.80.10.10">
    <property type="entry name" value="Ribonuclease Inhibitor"/>
    <property type="match status" value="1"/>
</dbReference>
<dbReference type="STRING" id="51031.W2TN39"/>
<organism evidence="3 4">
    <name type="scientific">Necator americanus</name>
    <name type="common">Human hookworm</name>
    <dbReference type="NCBI Taxonomy" id="51031"/>
    <lineage>
        <taxon>Eukaryota</taxon>
        <taxon>Metazoa</taxon>
        <taxon>Ecdysozoa</taxon>
        <taxon>Nematoda</taxon>
        <taxon>Chromadorea</taxon>
        <taxon>Rhabditida</taxon>
        <taxon>Rhabditina</taxon>
        <taxon>Rhabditomorpha</taxon>
        <taxon>Strongyloidea</taxon>
        <taxon>Ancylostomatidae</taxon>
        <taxon>Bunostominae</taxon>
        <taxon>Necator</taxon>
    </lineage>
</organism>
<sequence length="156" mass="18050">MVKLSGMVMFSNDGCGKIVKEEVEIDVDDDITELDLTRRRLLSVANFGSLPKLEMLVLRWNLMKKIENLNGLHCLTRLSFYDNQIANWSEIAYLNRLPSLRDVAFEMNPIYSAQHFYRNRIREILPRVRIIDGFPAKWITGDPWQQLSEGSEGSCV</sequence>
<dbReference type="OrthoDB" id="7451790at2759"/>
<dbReference type="Proteomes" id="UP000053676">
    <property type="component" value="Unassembled WGS sequence"/>
</dbReference>
<dbReference type="SUPFAM" id="SSF52058">
    <property type="entry name" value="L domain-like"/>
    <property type="match status" value="1"/>
</dbReference>
<proteinExistence type="predicted"/>
<gene>
    <name evidence="3" type="ORF">NECAME_07989</name>
</gene>
<evidence type="ECO:0000313" key="4">
    <source>
        <dbReference type="Proteomes" id="UP000053676"/>
    </source>
</evidence>